<dbReference type="Gene3D" id="3.50.50.100">
    <property type="match status" value="1"/>
</dbReference>
<organism evidence="1 2">
    <name type="scientific">Buddleja alternifolia</name>
    <dbReference type="NCBI Taxonomy" id="168488"/>
    <lineage>
        <taxon>Eukaryota</taxon>
        <taxon>Viridiplantae</taxon>
        <taxon>Streptophyta</taxon>
        <taxon>Embryophyta</taxon>
        <taxon>Tracheophyta</taxon>
        <taxon>Spermatophyta</taxon>
        <taxon>Magnoliopsida</taxon>
        <taxon>eudicotyledons</taxon>
        <taxon>Gunneridae</taxon>
        <taxon>Pentapetalae</taxon>
        <taxon>asterids</taxon>
        <taxon>lamiids</taxon>
        <taxon>Lamiales</taxon>
        <taxon>Scrophulariaceae</taxon>
        <taxon>Buddlejeae</taxon>
        <taxon>Buddleja</taxon>
    </lineage>
</organism>
<reference evidence="1" key="1">
    <citation type="submission" date="2019-10" db="EMBL/GenBank/DDBJ databases">
        <authorList>
            <person name="Zhang R."/>
            <person name="Pan Y."/>
            <person name="Wang J."/>
            <person name="Ma R."/>
            <person name="Yu S."/>
        </authorList>
    </citation>
    <scope>NUCLEOTIDE SEQUENCE</scope>
    <source>
        <strain evidence="1">LA-IB0</strain>
        <tissue evidence="1">Leaf</tissue>
    </source>
</reference>
<evidence type="ECO:0000313" key="2">
    <source>
        <dbReference type="Proteomes" id="UP000826271"/>
    </source>
</evidence>
<keyword evidence="2" id="KW-1185">Reference proteome</keyword>
<name>A0AAV6WU41_9LAMI</name>
<proteinExistence type="predicted"/>
<sequence length="73" mass="8137">MVFRTGRDRPVIVRQGKYLAKLLNNLGKVGGGRADAGADIDFGNPFIYKHLGSMVTIRRYKALVGFRQSKVKL</sequence>
<evidence type="ECO:0000313" key="1">
    <source>
        <dbReference type="EMBL" id="KAG8371132.1"/>
    </source>
</evidence>
<accession>A0AAV6WU41</accession>
<comment type="caution">
    <text evidence="1">The sequence shown here is derived from an EMBL/GenBank/DDBJ whole genome shotgun (WGS) entry which is preliminary data.</text>
</comment>
<dbReference type="Proteomes" id="UP000826271">
    <property type="component" value="Unassembled WGS sequence"/>
</dbReference>
<protein>
    <submittedName>
        <fullName evidence="1">Uncharacterized protein</fullName>
    </submittedName>
</protein>
<gene>
    <name evidence="1" type="ORF">BUALT_Bualt13G0055000</name>
</gene>
<dbReference type="AlphaFoldDB" id="A0AAV6WU41"/>
<dbReference type="EMBL" id="WHWC01000013">
    <property type="protein sequence ID" value="KAG8371132.1"/>
    <property type="molecule type" value="Genomic_DNA"/>
</dbReference>